<keyword evidence="2" id="KW-0694">RNA-binding</keyword>
<dbReference type="GO" id="GO:0005634">
    <property type="term" value="C:nucleus"/>
    <property type="evidence" value="ECO:0007669"/>
    <property type="project" value="EnsemblFungi"/>
</dbReference>
<evidence type="ECO:0000256" key="1">
    <source>
        <dbReference type="ARBA" id="ARBA00022737"/>
    </source>
</evidence>
<keyword evidence="1" id="KW-0677">Repeat</keyword>
<accession>A0A1D2VB83</accession>
<dbReference type="RefSeq" id="XP_020045235.1">
    <property type="nucleotide sequence ID" value="XM_020189477.1"/>
</dbReference>
<name>A0A1D2VB83_9ASCO</name>
<dbReference type="FunCoup" id="A0A1D2VB83">
    <property type="interactions" value="774"/>
</dbReference>
<dbReference type="EMBL" id="KV454488">
    <property type="protein sequence ID" value="ODV58928.1"/>
    <property type="molecule type" value="Genomic_DNA"/>
</dbReference>
<dbReference type="SUPFAM" id="SSF54791">
    <property type="entry name" value="Eukaryotic type KH-domain (KH-domain type I)"/>
    <property type="match status" value="3"/>
</dbReference>
<dbReference type="InterPro" id="IPR036612">
    <property type="entry name" value="KH_dom_type_1_sf"/>
</dbReference>
<dbReference type="CDD" id="cd22438">
    <property type="entry name" value="KH-I_PCBP_rpt1"/>
    <property type="match status" value="1"/>
</dbReference>
<keyword evidence="6" id="KW-1185">Reference proteome</keyword>
<feature type="region of interest" description="Disordered" evidence="3">
    <location>
        <begin position="203"/>
        <end position="233"/>
    </location>
</feature>
<dbReference type="InParanoid" id="A0A1D2VB83"/>
<feature type="non-terminal residue" evidence="5">
    <location>
        <position position="351"/>
    </location>
</feature>
<feature type="domain" description="K Homology" evidence="4">
    <location>
        <begin position="279"/>
        <end position="350"/>
    </location>
</feature>
<proteinExistence type="predicted"/>
<dbReference type="Proteomes" id="UP000095038">
    <property type="component" value="Unassembled WGS sequence"/>
</dbReference>
<evidence type="ECO:0000259" key="4">
    <source>
        <dbReference type="SMART" id="SM00322"/>
    </source>
</evidence>
<evidence type="ECO:0000256" key="2">
    <source>
        <dbReference type="PROSITE-ProRule" id="PRU00117"/>
    </source>
</evidence>
<dbReference type="Gene3D" id="3.30.1370.10">
    <property type="entry name" value="K Homology domain, type 1"/>
    <property type="match status" value="1"/>
</dbReference>
<dbReference type="PANTHER" id="PTHR10288">
    <property type="entry name" value="KH DOMAIN CONTAINING RNA BINDING PROTEIN"/>
    <property type="match status" value="1"/>
</dbReference>
<evidence type="ECO:0000313" key="5">
    <source>
        <dbReference type="EMBL" id="ODV58928.1"/>
    </source>
</evidence>
<dbReference type="InterPro" id="IPR004087">
    <property type="entry name" value="KH_dom"/>
</dbReference>
<dbReference type="GO" id="GO:0003729">
    <property type="term" value="F:mRNA binding"/>
    <property type="evidence" value="ECO:0007669"/>
    <property type="project" value="EnsemblFungi"/>
</dbReference>
<feature type="non-terminal residue" evidence="5">
    <location>
        <position position="1"/>
    </location>
</feature>
<protein>
    <recommendedName>
        <fullName evidence="4">K Homology domain-containing protein</fullName>
    </recommendedName>
</protein>
<dbReference type="AlphaFoldDB" id="A0A1D2VB83"/>
<dbReference type="GO" id="GO:0005737">
    <property type="term" value="C:cytoplasm"/>
    <property type="evidence" value="ECO:0007669"/>
    <property type="project" value="EnsemblFungi"/>
</dbReference>
<dbReference type="SMART" id="SM00322">
    <property type="entry name" value="KH"/>
    <property type="match status" value="3"/>
</dbReference>
<dbReference type="Pfam" id="PF00013">
    <property type="entry name" value="KH_1"/>
    <property type="match status" value="3"/>
</dbReference>
<feature type="domain" description="K Homology" evidence="4">
    <location>
        <begin position="98"/>
        <end position="169"/>
    </location>
</feature>
<dbReference type="STRING" id="1344418.A0A1D2VB83"/>
<feature type="domain" description="K Homology" evidence="4">
    <location>
        <begin position="15"/>
        <end position="85"/>
    </location>
</feature>
<reference evidence="6" key="1">
    <citation type="submission" date="2016-05" db="EMBL/GenBank/DDBJ databases">
        <title>Comparative genomics of biotechnologically important yeasts.</title>
        <authorList>
            <consortium name="DOE Joint Genome Institute"/>
            <person name="Riley R."/>
            <person name="Haridas S."/>
            <person name="Wolfe K.H."/>
            <person name="Lopes M.R."/>
            <person name="Hittinger C.T."/>
            <person name="Goker M."/>
            <person name="Salamov A."/>
            <person name="Wisecaver J."/>
            <person name="Long T.M."/>
            <person name="Aerts A.L."/>
            <person name="Barry K."/>
            <person name="Choi C."/>
            <person name="Clum A."/>
            <person name="Coughlan A.Y."/>
            <person name="Deshpande S."/>
            <person name="Douglass A.P."/>
            <person name="Hanson S.J."/>
            <person name="Klenk H.-P."/>
            <person name="Labutti K."/>
            <person name="Lapidus A."/>
            <person name="Lindquist E."/>
            <person name="Lipzen A."/>
            <person name="Meier-Kolthoff J.P."/>
            <person name="Ohm R.A."/>
            <person name="Otillar R.P."/>
            <person name="Pangilinan J."/>
            <person name="Peng Y."/>
            <person name="Rokas A."/>
            <person name="Rosa C.A."/>
            <person name="Scheuner C."/>
            <person name="Sibirny A.A."/>
            <person name="Slot J.C."/>
            <person name="Stielow J.B."/>
            <person name="Sun H."/>
            <person name="Kurtzman C.P."/>
            <person name="Blackwell M."/>
            <person name="Grigoriev I.V."/>
            <person name="Jeffries T.W."/>
        </authorList>
    </citation>
    <scope>NUCLEOTIDE SEQUENCE [LARGE SCALE GENOMIC DNA]</scope>
    <source>
        <strain evidence="6">DSM 1968</strain>
    </source>
</reference>
<dbReference type="GeneID" id="30963113"/>
<dbReference type="InterPro" id="IPR004088">
    <property type="entry name" value="KH_dom_type_1"/>
</dbReference>
<organism evidence="5 6">
    <name type="scientific">Ascoidea rubescens DSM 1968</name>
    <dbReference type="NCBI Taxonomy" id="1344418"/>
    <lineage>
        <taxon>Eukaryota</taxon>
        <taxon>Fungi</taxon>
        <taxon>Dikarya</taxon>
        <taxon>Ascomycota</taxon>
        <taxon>Saccharomycotina</taxon>
        <taxon>Saccharomycetes</taxon>
        <taxon>Ascoideaceae</taxon>
        <taxon>Ascoidea</taxon>
    </lineage>
</organism>
<dbReference type="GO" id="GO:0000723">
    <property type="term" value="P:telomere maintenance"/>
    <property type="evidence" value="ECO:0007669"/>
    <property type="project" value="EnsemblFungi"/>
</dbReference>
<sequence length="351" mass="38904">SNNNNHNKEMDDDPTYVHFRMLCLVKEASLIVGKGGEKINHIKEHSNARVNVSENLKGVQERIVHVRGSAENVAKAFGLIIRAIVDEPEDIPSSPDSKQFNLKLLIAHQVIGFVIGKGGAKFREIEDKSAAKLKASETPLPFSTDRCLSVIGVADAIHIATYFVAQCIYENKKLFHKQRTVQYQPGGGSVGFNPMNQLNIPLNQLNNPLNLNNPSQNNPLNNSNHSNNNPNNFNLLSNLNPMMGTMGMMNSMNPMGYLNPSSNIRLPHNNNSHNHNQANAQTQEILIPNDHVGSIIGKGGKNIREIRDKSGAQIKISDPDLKNPTERKIILTGNYPSIQTAIYYINNRIEI</sequence>
<dbReference type="PROSITE" id="PS50084">
    <property type="entry name" value="KH_TYPE_1"/>
    <property type="match status" value="3"/>
</dbReference>
<evidence type="ECO:0000313" key="6">
    <source>
        <dbReference type="Proteomes" id="UP000095038"/>
    </source>
</evidence>
<dbReference type="OrthoDB" id="1937934at2759"/>
<gene>
    <name evidence="5" type="ORF">ASCRUDRAFT_17335</name>
</gene>
<evidence type="ECO:0000256" key="3">
    <source>
        <dbReference type="SAM" id="MobiDB-lite"/>
    </source>
</evidence>
<dbReference type="Gene3D" id="3.30.310.210">
    <property type="match status" value="1"/>
</dbReference>